<evidence type="ECO:0000259" key="1">
    <source>
        <dbReference type="SMART" id="SM00871"/>
    </source>
</evidence>
<gene>
    <name evidence="2" type="ORF">EDM56_21815</name>
</gene>
<name>A0A3M8D5J6_9BACL</name>
<dbReference type="AlphaFoldDB" id="A0A3M8D5J6"/>
<dbReference type="OrthoDB" id="9801008at2"/>
<accession>A0A3M8D5J6</accession>
<dbReference type="InterPro" id="IPR010499">
    <property type="entry name" value="AraC_E-bd"/>
</dbReference>
<dbReference type="InterPro" id="IPR029441">
    <property type="entry name" value="Cass2"/>
</dbReference>
<dbReference type="InterPro" id="IPR011256">
    <property type="entry name" value="Reg_factor_effector_dom_sf"/>
</dbReference>
<dbReference type="PANTHER" id="PTHR36444">
    <property type="entry name" value="TRANSCRIPTIONAL REGULATOR PROTEIN YOBU-RELATED"/>
    <property type="match status" value="1"/>
</dbReference>
<protein>
    <submittedName>
        <fullName evidence="2">AraC family transcriptional regulator</fullName>
    </submittedName>
</protein>
<dbReference type="RefSeq" id="WP_122920042.1">
    <property type="nucleotide sequence ID" value="NZ_RHHQ01000018.1"/>
</dbReference>
<dbReference type="InterPro" id="IPR053182">
    <property type="entry name" value="YobU-like_regulator"/>
</dbReference>
<evidence type="ECO:0000313" key="3">
    <source>
        <dbReference type="Proteomes" id="UP000271031"/>
    </source>
</evidence>
<feature type="domain" description="AraC effector-binding" evidence="1">
    <location>
        <begin position="1"/>
        <end position="158"/>
    </location>
</feature>
<organism evidence="2 3">
    <name type="scientific">Brevibacillus fluminis</name>
    <dbReference type="NCBI Taxonomy" id="511487"/>
    <lineage>
        <taxon>Bacteria</taxon>
        <taxon>Bacillati</taxon>
        <taxon>Bacillota</taxon>
        <taxon>Bacilli</taxon>
        <taxon>Bacillales</taxon>
        <taxon>Paenibacillaceae</taxon>
        <taxon>Brevibacillus</taxon>
    </lineage>
</organism>
<proteinExistence type="predicted"/>
<dbReference type="SUPFAM" id="SSF55136">
    <property type="entry name" value="Probable bacterial effector-binding domain"/>
    <property type="match status" value="1"/>
</dbReference>
<evidence type="ECO:0000313" key="2">
    <source>
        <dbReference type="EMBL" id="RNB83310.1"/>
    </source>
</evidence>
<reference evidence="2 3" key="1">
    <citation type="submission" date="2018-10" db="EMBL/GenBank/DDBJ databases">
        <title>Phylogenomics of Brevibacillus.</title>
        <authorList>
            <person name="Dunlap C."/>
        </authorList>
    </citation>
    <scope>NUCLEOTIDE SEQUENCE [LARGE SCALE GENOMIC DNA]</scope>
    <source>
        <strain evidence="2 3">JCM 15716</strain>
    </source>
</reference>
<comment type="caution">
    <text evidence="2">The sequence shown here is derived from an EMBL/GenBank/DDBJ whole genome shotgun (WGS) entry which is preliminary data.</text>
</comment>
<sequence>MPIVETKERLVIVGIAASTTNEAECKGDGEIPKLWQRFFQEQVSEKTPAKVDQALYGLYTDYEADVNGRYTTLIGHAVDQHAEMPEGFVKKEVPAAKYLVFTSQEGPITEVVPKLWQQIWNYFEQSDEKRTYTGDFERYDERCMNPEQAVVEVYVAIA</sequence>
<keyword evidence="3" id="KW-1185">Reference proteome</keyword>
<dbReference type="Proteomes" id="UP000271031">
    <property type="component" value="Unassembled WGS sequence"/>
</dbReference>
<dbReference type="EMBL" id="RHHQ01000018">
    <property type="protein sequence ID" value="RNB83310.1"/>
    <property type="molecule type" value="Genomic_DNA"/>
</dbReference>
<dbReference type="PANTHER" id="PTHR36444:SF2">
    <property type="entry name" value="TRANSCRIPTIONAL REGULATOR PROTEIN YOBU-RELATED"/>
    <property type="match status" value="1"/>
</dbReference>
<dbReference type="Pfam" id="PF14526">
    <property type="entry name" value="Cass2"/>
    <property type="match status" value="1"/>
</dbReference>
<dbReference type="SMART" id="SM00871">
    <property type="entry name" value="AraC_E_bind"/>
    <property type="match status" value="1"/>
</dbReference>
<dbReference type="Gene3D" id="3.20.80.10">
    <property type="entry name" value="Regulatory factor, effector binding domain"/>
    <property type="match status" value="1"/>
</dbReference>